<protein>
    <submittedName>
        <fullName evidence="2">Uncharacterized protein</fullName>
    </submittedName>
</protein>
<dbReference type="AlphaFoldDB" id="A0A9P7D2H2"/>
<evidence type="ECO:0000313" key="3">
    <source>
        <dbReference type="Proteomes" id="UP000714275"/>
    </source>
</evidence>
<feature type="transmembrane region" description="Helical" evidence="1">
    <location>
        <begin position="71"/>
        <end position="92"/>
    </location>
</feature>
<evidence type="ECO:0000256" key="1">
    <source>
        <dbReference type="SAM" id="Phobius"/>
    </source>
</evidence>
<comment type="caution">
    <text evidence="2">The sequence shown here is derived from an EMBL/GenBank/DDBJ whole genome shotgun (WGS) entry which is preliminary data.</text>
</comment>
<proteinExistence type="predicted"/>
<feature type="transmembrane region" description="Helical" evidence="1">
    <location>
        <begin position="104"/>
        <end position="128"/>
    </location>
</feature>
<sequence length="228" mass="25848">MENKTNQSPEPLPDHWAVPNFNKHPIPSVLFRALCLISVARPSLEHHWKSKMNNDEWEKHRKTFVDRLGNTNIAAGLVLTTSAVFLSTQAPLTSFLPYTLRACYILALGSFAHALGGLLSGLAVVNIYQACDRIWAKDVLTATRFRLCFTLLFISWSTISLTISIIFLMLSLMIACYASGVWWLQFLATIEILSWAWLPPLFAWCALEETLPENLRASRRQTGTRLHF</sequence>
<keyword evidence="3" id="KW-1185">Reference proteome</keyword>
<keyword evidence="1" id="KW-0472">Membrane</keyword>
<name>A0A9P7D2H2_9AGAM</name>
<keyword evidence="1" id="KW-1133">Transmembrane helix</keyword>
<dbReference type="OrthoDB" id="2640035at2759"/>
<feature type="transmembrane region" description="Helical" evidence="1">
    <location>
        <begin position="149"/>
        <end position="175"/>
    </location>
</feature>
<accession>A0A9P7D2H2</accession>
<gene>
    <name evidence="2" type="ORF">EV702DRAFT_329910</name>
</gene>
<evidence type="ECO:0000313" key="2">
    <source>
        <dbReference type="EMBL" id="KAG1776672.1"/>
    </source>
</evidence>
<dbReference type="Proteomes" id="UP000714275">
    <property type="component" value="Unassembled WGS sequence"/>
</dbReference>
<dbReference type="EMBL" id="JABBWD010000025">
    <property type="protein sequence ID" value="KAG1776672.1"/>
    <property type="molecule type" value="Genomic_DNA"/>
</dbReference>
<feature type="transmembrane region" description="Helical" evidence="1">
    <location>
        <begin position="181"/>
        <end position="207"/>
    </location>
</feature>
<keyword evidence="1" id="KW-0812">Transmembrane</keyword>
<reference evidence="2" key="1">
    <citation type="journal article" date="2020" name="New Phytol.">
        <title>Comparative genomics reveals dynamic genome evolution in host specialist ectomycorrhizal fungi.</title>
        <authorList>
            <person name="Lofgren L.A."/>
            <person name="Nguyen N.H."/>
            <person name="Vilgalys R."/>
            <person name="Ruytinx J."/>
            <person name="Liao H.L."/>
            <person name="Branco S."/>
            <person name="Kuo A."/>
            <person name="LaButti K."/>
            <person name="Lipzen A."/>
            <person name="Andreopoulos W."/>
            <person name="Pangilinan J."/>
            <person name="Riley R."/>
            <person name="Hundley H."/>
            <person name="Na H."/>
            <person name="Barry K."/>
            <person name="Grigoriev I.V."/>
            <person name="Stajich J.E."/>
            <person name="Kennedy P.G."/>
        </authorList>
    </citation>
    <scope>NUCLEOTIDE SEQUENCE</scope>
    <source>
        <strain evidence="2">DOB743</strain>
    </source>
</reference>
<organism evidence="2 3">
    <name type="scientific">Suillus placidus</name>
    <dbReference type="NCBI Taxonomy" id="48579"/>
    <lineage>
        <taxon>Eukaryota</taxon>
        <taxon>Fungi</taxon>
        <taxon>Dikarya</taxon>
        <taxon>Basidiomycota</taxon>
        <taxon>Agaricomycotina</taxon>
        <taxon>Agaricomycetes</taxon>
        <taxon>Agaricomycetidae</taxon>
        <taxon>Boletales</taxon>
        <taxon>Suillineae</taxon>
        <taxon>Suillaceae</taxon>
        <taxon>Suillus</taxon>
    </lineage>
</organism>